<evidence type="ECO:0000313" key="2">
    <source>
        <dbReference type="EMBL" id="OIJ40241.1"/>
    </source>
</evidence>
<comment type="caution">
    <text evidence="2">The sequence shown here is derived from an EMBL/GenBank/DDBJ whole genome shotgun (WGS) entry which is preliminary data.</text>
</comment>
<accession>A0A1S2N586</accession>
<feature type="transmembrane region" description="Helical" evidence="1">
    <location>
        <begin position="40"/>
        <end position="64"/>
    </location>
</feature>
<dbReference type="EMBL" id="JRYB01000001">
    <property type="protein sequence ID" value="OIJ40241.1"/>
    <property type="molecule type" value="Genomic_DNA"/>
</dbReference>
<keyword evidence="1" id="KW-0472">Membrane</keyword>
<dbReference type="AlphaFoldDB" id="A0A1S2N586"/>
<dbReference type="Proteomes" id="UP000180246">
    <property type="component" value="Unassembled WGS sequence"/>
</dbReference>
<organism evidence="2 3">
    <name type="scientific">Massilia timonae</name>
    <dbReference type="NCBI Taxonomy" id="47229"/>
    <lineage>
        <taxon>Bacteria</taxon>
        <taxon>Pseudomonadati</taxon>
        <taxon>Pseudomonadota</taxon>
        <taxon>Betaproteobacteria</taxon>
        <taxon>Burkholderiales</taxon>
        <taxon>Oxalobacteraceae</taxon>
        <taxon>Telluria group</taxon>
        <taxon>Massilia</taxon>
    </lineage>
</organism>
<evidence type="ECO:0000256" key="1">
    <source>
        <dbReference type="SAM" id="Phobius"/>
    </source>
</evidence>
<keyword evidence="1" id="KW-0812">Transmembrane</keyword>
<proteinExistence type="predicted"/>
<dbReference type="RefSeq" id="WP_071363386.1">
    <property type="nucleotide sequence ID" value="NZ_JRYB01000001.1"/>
</dbReference>
<reference evidence="2 3" key="1">
    <citation type="submission" date="2014-10" db="EMBL/GenBank/DDBJ databases">
        <authorList>
            <person name="Seo M.-J."/>
            <person name="Seok Y.J."/>
            <person name="Cha I.-T."/>
        </authorList>
    </citation>
    <scope>NUCLEOTIDE SEQUENCE [LARGE SCALE GENOMIC DNA]</scope>
    <source>
        <strain evidence="2 3">NEU</strain>
    </source>
</reference>
<keyword evidence="1" id="KW-1133">Transmembrane helix</keyword>
<gene>
    <name evidence="2" type="ORF">LO55_4851</name>
</gene>
<name>A0A1S2N586_9BURK</name>
<protein>
    <submittedName>
        <fullName evidence="2">Putative membrane protein</fullName>
    </submittedName>
</protein>
<evidence type="ECO:0000313" key="3">
    <source>
        <dbReference type="Proteomes" id="UP000180246"/>
    </source>
</evidence>
<sequence>MNSMAWIGIIVWGVVLTLFGLLSAGPAPDGNGHLQPQDIVFLIAGGLLTCLIGCTGLVGMMGWIPGLRKRKSCA</sequence>